<protein>
    <submittedName>
        <fullName evidence="2">Zinc-binding peptidase</fullName>
    </submittedName>
</protein>
<dbReference type="RefSeq" id="WP_207881040.1">
    <property type="nucleotide sequence ID" value="NZ_JAFVMF010000007.1"/>
</dbReference>
<comment type="caution">
    <text evidence="2">The sequence shown here is derived from an EMBL/GenBank/DDBJ whole genome shotgun (WGS) entry which is preliminary data.</text>
</comment>
<dbReference type="InterPro" id="IPR011201">
    <property type="entry name" value="Zinc-ribbon_6_bact"/>
</dbReference>
<keyword evidence="3" id="KW-1185">Reference proteome</keyword>
<gene>
    <name evidence="2" type="ORF">J2D73_07800</name>
</gene>
<dbReference type="Proteomes" id="UP000664771">
    <property type="component" value="Unassembled WGS sequence"/>
</dbReference>
<dbReference type="Pfam" id="PF15887">
    <property type="entry name" value="Peptidase_Mx"/>
    <property type="match status" value="1"/>
</dbReference>
<evidence type="ECO:0000313" key="2">
    <source>
        <dbReference type="EMBL" id="MBO1359697.1"/>
    </source>
</evidence>
<proteinExistence type="predicted"/>
<sequence>MKLFSCQACGQMLFFENVRCERCSRRVGYCSEGATLLALDPADGEGGIGEGGWLPAGGDASAPRMFCVNAEQDACNWLVPAGTEDQFCVACAFNRVIPDLAIEGNLELWRKLEAAKHYLIYSLLLLKLPIKKSVEAADGGLIFDFMDDPPDGDETQKVMTGHDEGVITVALREANDAEREKMRLEMGEYYRTVLGHFRHEIGHYYWNVLVRDAGQLDACRAVFGDDSQDYGAALTVHYENGPPAGWQATYVSSYATTHPWEDFAETWAHYIHIVDTLQTAMAFGLVVDTSTPEGDGVERHFNFDPYSAGSFDEILKAWLPLTVVVNALNRSMGQADLYPFVITPEIAEKLRFIHQLVHGLVLPGALTEVVSQERSDTMS</sequence>
<evidence type="ECO:0000313" key="3">
    <source>
        <dbReference type="Proteomes" id="UP000664771"/>
    </source>
</evidence>
<organism evidence="2 3">
    <name type="scientific">Acetobacter sacchari</name>
    <dbReference type="NCBI Taxonomy" id="2661687"/>
    <lineage>
        <taxon>Bacteria</taxon>
        <taxon>Pseudomonadati</taxon>
        <taxon>Pseudomonadota</taxon>
        <taxon>Alphaproteobacteria</taxon>
        <taxon>Acetobacterales</taxon>
        <taxon>Acetobacteraceae</taxon>
        <taxon>Acetobacter</taxon>
    </lineage>
</organism>
<dbReference type="InterPro" id="IPR031321">
    <property type="entry name" value="UCP012641"/>
</dbReference>
<dbReference type="Pfam" id="PF10005">
    <property type="entry name" value="Zn_ribbon_DZR_6"/>
    <property type="match status" value="1"/>
</dbReference>
<reference evidence="2 3" key="1">
    <citation type="submission" date="2021-03" db="EMBL/GenBank/DDBJ databases">
        <title>The complete genome sequence of Acetobacter sacchari TBRC 11175.</title>
        <authorList>
            <person name="Charoenyingcharoen P."/>
            <person name="Yukphan P."/>
        </authorList>
    </citation>
    <scope>NUCLEOTIDE SEQUENCE [LARGE SCALE GENOMIC DNA]</scope>
    <source>
        <strain evidence="2 3">TBRC 11175</strain>
    </source>
</reference>
<feature type="domain" description="Zinc-ribbon" evidence="1">
    <location>
        <begin position="3"/>
        <end position="101"/>
    </location>
</feature>
<dbReference type="PIRSF" id="PIRSF012641">
    <property type="entry name" value="UCP012641"/>
    <property type="match status" value="1"/>
</dbReference>
<dbReference type="EMBL" id="JAFVMF010000007">
    <property type="protein sequence ID" value="MBO1359697.1"/>
    <property type="molecule type" value="Genomic_DNA"/>
</dbReference>
<evidence type="ECO:0000259" key="1">
    <source>
        <dbReference type="Pfam" id="PF10005"/>
    </source>
</evidence>
<name>A0ABS3LUV0_9PROT</name>
<accession>A0ABS3LUV0</accession>